<dbReference type="InterPro" id="IPR001763">
    <property type="entry name" value="Rhodanese-like_dom"/>
</dbReference>
<dbReference type="Pfam" id="PF00581">
    <property type="entry name" value="Rhodanese"/>
    <property type="match status" value="2"/>
</dbReference>
<evidence type="ECO:0000259" key="3">
    <source>
        <dbReference type="PROSITE" id="PS50206"/>
    </source>
</evidence>
<dbReference type="InterPro" id="IPR051126">
    <property type="entry name" value="Thiosulfate_sulfurtransferase"/>
</dbReference>
<keyword evidence="1" id="KW-0677">Repeat</keyword>
<keyword evidence="2" id="KW-0812">Transmembrane</keyword>
<dbReference type="InterPro" id="IPR036873">
    <property type="entry name" value="Rhodanese-like_dom_sf"/>
</dbReference>
<organism evidence="4">
    <name type="scientific">Uncultured archaeon GZfos26G2</name>
    <dbReference type="NCBI Taxonomy" id="3386331"/>
    <lineage>
        <taxon>Archaea</taxon>
        <taxon>Methanobacteriati</taxon>
        <taxon>Methanobacteriota</taxon>
        <taxon>Stenosarchaea group</taxon>
        <taxon>Methanomicrobia</taxon>
        <taxon>Candidatus Methanophagales</taxon>
        <taxon>Candidatus Methanophagaceae</taxon>
        <taxon>Candidatus Methanophaga</taxon>
    </lineage>
</organism>
<gene>
    <name evidence="4" type="ORF">GZ11H11_28</name>
</gene>
<dbReference type="EMBL" id="AY714816">
    <property type="protein sequence ID" value="AAU82221.1"/>
    <property type="molecule type" value="Genomic_DNA"/>
</dbReference>
<sequence>MQRKVEGILETFMLLVVAGIVLLTVTIGTVAGAGSSSGGSDCPTCNYEPTYDFLMGDDGTTCSSCGGPRASDFSVLFSDDIPIRPTNCDYENPNLITYLDELKNVSDPNVVIVDVCSPAKYAAGHIPGAINLPWELFRADNGVLTSLENVTGLLGEHGISQDNGVIVYSDTCPTCGGLSASSYIFWMLEYLGHEHVSVLDGGFNAWRPVYGYTQNVTTRSPTTYTADVVDERFADTEWVQNNLNNSGVQIVDARTTEDYKSGHIEGAININYETLFRDGDRLRGADELRLFLSPVVIAGLDKKKDTVVYCESGASASFLYLALRMMGYQVRNYDGSWNVWCETHPGLTIPISNVSANPSSVSKGSTVKIYADVKINSTEMKGESTGTSLIPSGRNLPYIPGAGCAYCGGVSAVPTSTTSGSIGTSFVRGYIYDGNGTNVKIVIMYDDSGDWRYVGEWETDSVEEGIYHVDIVASDGVLTTKEKDAATFEVVSDTAGP</sequence>
<dbReference type="GO" id="GO:0004792">
    <property type="term" value="F:thiosulfate-cyanide sulfurtransferase activity"/>
    <property type="evidence" value="ECO:0007669"/>
    <property type="project" value="InterPro"/>
</dbReference>
<evidence type="ECO:0000256" key="2">
    <source>
        <dbReference type="SAM" id="Phobius"/>
    </source>
</evidence>
<evidence type="ECO:0000256" key="1">
    <source>
        <dbReference type="ARBA" id="ARBA00022737"/>
    </source>
</evidence>
<dbReference type="Gene3D" id="3.40.250.10">
    <property type="entry name" value="Rhodanese-like domain"/>
    <property type="match status" value="2"/>
</dbReference>
<dbReference type="PROSITE" id="PS00380">
    <property type="entry name" value="RHODANESE_1"/>
    <property type="match status" value="1"/>
</dbReference>
<accession>Q64EF6</accession>
<feature type="domain" description="Rhodanese" evidence="3">
    <location>
        <begin position="244"/>
        <end position="349"/>
    </location>
</feature>
<keyword evidence="4" id="KW-0808">Transferase</keyword>
<dbReference type="SUPFAM" id="SSF52821">
    <property type="entry name" value="Rhodanese/Cell cycle control phosphatase"/>
    <property type="match status" value="2"/>
</dbReference>
<name>Q64EF6_UNCAG</name>
<keyword evidence="2" id="KW-0472">Membrane</keyword>
<dbReference type="PANTHER" id="PTHR43855:SF1">
    <property type="entry name" value="THIOSULFATE SULFURTRANSFERASE"/>
    <property type="match status" value="1"/>
</dbReference>
<feature type="domain" description="Rhodanese" evidence="3">
    <location>
        <begin position="106"/>
        <end position="215"/>
    </location>
</feature>
<protein>
    <submittedName>
        <fullName evidence="4">Putative 32.7 kDa rhodanese-like thiosulfate sulfurtransferase</fullName>
    </submittedName>
</protein>
<dbReference type="SMART" id="SM00450">
    <property type="entry name" value="RHOD"/>
    <property type="match status" value="2"/>
</dbReference>
<dbReference type="InterPro" id="IPR001307">
    <property type="entry name" value="Thiosulphate_STrfase_CS"/>
</dbReference>
<proteinExistence type="predicted"/>
<feature type="transmembrane region" description="Helical" evidence="2">
    <location>
        <begin position="12"/>
        <end position="34"/>
    </location>
</feature>
<evidence type="ECO:0000313" key="4">
    <source>
        <dbReference type="EMBL" id="AAU82221.1"/>
    </source>
</evidence>
<dbReference type="CDD" id="cd01448">
    <property type="entry name" value="TST_Repeat_1"/>
    <property type="match status" value="1"/>
</dbReference>
<reference evidence="4" key="2">
    <citation type="submission" date="2004-08" db="EMBL/GenBank/DDBJ databases">
        <authorList>
            <person name="Putnam N."/>
            <person name="Detter J.C."/>
            <person name="Richardson P.M."/>
            <person name="Rokhsar D."/>
        </authorList>
    </citation>
    <scope>NUCLEOTIDE SEQUENCE</scope>
</reference>
<dbReference type="PROSITE" id="PS50206">
    <property type="entry name" value="RHODANESE_3"/>
    <property type="match status" value="2"/>
</dbReference>
<dbReference type="PANTHER" id="PTHR43855">
    <property type="entry name" value="THIOSULFATE SULFURTRANSFERASE"/>
    <property type="match status" value="1"/>
</dbReference>
<keyword evidence="2" id="KW-1133">Transmembrane helix</keyword>
<dbReference type="CDD" id="cd01449">
    <property type="entry name" value="TST_Repeat_2"/>
    <property type="match status" value="1"/>
</dbReference>
<reference evidence="4" key="1">
    <citation type="journal article" date="2004" name="Science">
        <title>Reverse methanogenesis: testing the hypothesis with environmental genomics.</title>
        <authorList>
            <person name="Hallam S.J."/>
            <person name="Putnam N."/>
            <person name="Preston C.M."/>
            <person name="Detter J.C."/>
            <person name="Rokhsar D."/>
            <person name="Richardson P.M."/>
            <person name="DeLong E.F."/>
        </authorList>
    </citation>
    <scope>NUCLEOTIDE SEQUENCE</scope>
</reference>
<dbReference type="AlphaFoldDB" id="Q64EF6"/>